<feature type="compositionally biased region" description="Polar residues" evidence="1">
    <location>
        <begin position="433"/>
        <end position="451"/>
    </location>
</feature>
<dbReference type="Proteomes" id="UP000325313">
    <property type="component" value="Unassembled WGS sequence"/>
</dbReference>
<name>A0A5B0RDK2_PUCGR</name>
<feature type="compositionally biased region" description="Basic residues" evidence="1">
    <location>
        <begin position="555"/>
        <end position="566"/>
    </location>
</feature>
<accession>A0A5B0RDK2</accession>
<dbReference type="EMBL" id="VDEP01000206">
    <property type="protein sequence ID" value="KAA1123820.1"/>
    <property type="molecule type" value="Genomic_DNA"/>
</dbReference>
<reference evidence="2 3" key="1">
    <citation type="submission" date="2019-05" db="EMBL/GenBank/DDBJ databases">
        <title>Emergence of the Ug99 lineage of the wheat stem rust pathogen through somatic hybridization.</title>
        <authorList>
            <person name="Li F."/>
            <person name="Upadhyaya N.M."/>
            <person name="Sperschneider J."/>
            <person name="Matny O."/>
            <person name="Nguyen-Phuc H."/>
            <person name="Mago R."/>
            <person name="Raley C."/>
            <person name="Miller M.E."/>
            <person name="Silverstein K.A.T."/>
            <person name="Henningsen E."/>
            <person name="Hirsch C.D."/>
            <person name="Visser B."/>
            <person name="Pretorius Z.A."/>
            <person name="Steffenson B.J."/>
            <person name="Schwessinger B."/>
            <person name="Dodds P.N."/>
            <person name="Figueroa M."/>
        </authorList>
    </citation>
    <scope>NUCLEOTIDE SEQUENCE [LARGE SCALE GENOMIC DNA]</scope>
    <source>
        <strain evidence="2 3">Ug99</strain>
    </source>
</reference>
<feature type="compositionally biased region" description="Polar residues" evidence="1">
    <location>
        <begin position="269"/>
        <end position="283"/>
    </location>
</feature>
<protein>
    <submittedName>
        <fullName evidence="2">Uncharacterized protein</fullName>
    </submittedName>
</protein>
<feature type="region of interest" description="Disordered" evidence="1">
    <location>
        <begin position="189"/>
        <end position="318"/>
    </location>
</feature>
<dbReference type="AlphaFoldDB" id="A0A5B0RDK2"/>
<feature type="compositionally biased region" description="Polar residues" evidence="1">
    <location>
        <begin position="567"/>
        <end position="580"/>
    </location>
</feature>
<feature type="compositionally biased region" description="Basic and acidic residues" evidence="1">
    <location>
        <begin position="299"/>
        <end position="311"/>
    </location>
</feature>
<feature type="region of interest" description="Disordered" evidence="1">
    <location>
        <begin position="422"/>
        <end position="451"/>
    </location>
</feature>
<organism evidence="2 3">
    <name type="scientific">Puccinia graminis f. sp. tritici</name>
    <dbReference type="NCBI Taxonomy" id="56615"/>
    <lineage>
        <taxon>Eukaryota</taxon>
        <taxon>Fungi</taxon>
        <taxon>Dikarya</taxon>
        <taxon>Basidiomycota</taxon>
        <taxon>Pucciniomycotina</taxon>
        <taxon>Pucciniomycetes</taxon>
        <taxon>Pucciniales</taxon>
        <taxon>Pucciniaceae</taxon>
        <taxon>Puccinia</taxon>
    </lineage>
</organism>
<feature type="compositionally biased region" description="Polar residues" evidence="1">
    <location>
        <begin position="509"/>
        <end position="518"/>
    </location>
</feature>
<feature type="region of interest" description="Disordered" evidence="1">
    <location>
        <begin position="554"/>
        <end position="591"/>
    </location>
</feature>
<proteinExistence type="predicted"/>
<evidence type="ECO:0000313" key="3">
    <source>
        <dbReference type="Proteomes" id="UP000325313"/>
    </source>
</evidence>
<feature type="region of interest" description="Disordered" evidence="1">
    <location>
        <begin position="479"/>
        <end position="534"/>
    </location>
</feature>
<gene>
    <name evidence="2" type="ORF">PGTUg99_023147</name>
</gene>
<evidence type="ECO:0000313" key="2">
    <source>
        <dbReference type="EMBL" id="KAA1123820.1"/>
    </source>
</evidence>
<feature type="compositionally biased region" description="Basic and acidic residues" evidence="1">
    <location>
        <begin position="217"/>
        <end position="229"/>
    </location>
</feature>
<feature type="compositionally biased region" description="Basic and acidic residues" evidence="1">
    <location>
        <begin position="519"/>
        <end position="534"/>
    </location>
</feature>
<sequence>MKCSRQEVPHILATSIGIGLIINFNNFPSTVLGHLRPTEQVHPPHDGPPNLTGQPAAMPVIEQRRIHPPSVLGQAELHPGPVPPGLRPQETRAPRRIAEDYHPLQPAPVAQVAYPPVPIAGVAHPPFPEARVAYPMTVVGYVPVPVVAFGYPTYIPVHHTEPLHAAQHMPIPQTQWRQGTRTSEVAPSFLPTAAYGNPPRRASAALQGDNGFYPEPRQGEGKSRGEASKSKSPKIALTDSKLPVEGDSGNLNLKVAESKGPCHELPGSLSVQDQNFVDSSSTAKDAERMSSSSTTTREPGTDKVSEVESAEKTATLNKHAVSTRPLALSFNPMEKIMGTRADTNVFPENSAQVLKEETDSDVNNQNHENHPLENIQNPGKELDQTFDVKESQNTHIHEHILEHHSSNTQLKQHVAESKYYPDAHNASDGFKGQSKSNTNSNEDQFQDANSKGQESINLDMNKQPIAISWVAGKIVNKPEFQDPSTSDKVNIHVENGSPKADSQNEHKNLNSNQPNLNQKDSKNSEEKEEREEDIGIEKSKILEKVGKEGYTKLSKWQRKKMQKNKNRANTPFNSVNSSAGEKSKGVQKVTKKEDIGTIKSINEKIDGEKSDHGKEVFTETGISQEEDEQANNKGEVNNSYLGLNMGEIDSNEKNKVKLHAGDQDSPFVHPNSLEGNIEDIFSGKENIAGKFPIDSKSEVLEKKATTVSNKNQKKRLKKKKLDAHKDFMNVVNQNSEATLDGNFQISELEKNEKMKTSNKMIDEDKNRDPLSSKFTLEEQKESLLYHGLGVKLFSCSLLFHHIQYL</sequence>
<evidence type="ECO:0000256" key="1">
    <source>
        <dbReference type="SAM" id="MobiDB-lite"/>
    </source>
</evidence>
<feature type="region of interest" description="Disordered" evidence="1">
    <location>
        <begin position="355"/>
        <end position="379"/>
    </location>
</feature>
<comment type="caution">
    <text evidence="2">The sequence shown here is derived from an EMBL/GenBank/DDBJ whole genome shotgun (WGS) entry which is preliminary data.</text>
</comment>